<comment type="cofactor">
    <cofactor evidence="2">
        <name>[4Fe-4S] cluster</name>
        <dbReference type="ChEBI" id="CHEBI:49883"/>
    </cofactor>
</comment>
<dbReference type="InterPro" id="IPR001821">
    <property type="entry name" value="NiFe_hydrogenase_ssu"/>
</dbReference>
<dbReference type="PIRSF" id="PIRSF000310">
    <property type="entry name" value="NiFe_hyd_ssu"/>
    <property type="match status" value="1"/>
</dbReference>
<evidence type="ECO:0000256" key="10">
    <source>
        <dbReference type="ARBA" id="ARBA00023004"/>
    </source>
</evidence>
<dbReference type="GO" id="GO:0009375">
    <property type="term" value="C:ferredoxin hydrogenase complex"/>
    <property type="evidence" value="ECO:0007669"/>
    <property type="project" value="InterPro"/>
</dbReference>
<dbReference type="InterPro" id="IPR037024">
    <property type="entry name" value="NiFe_Hase_small_N_sf"/>
</dbReference>
<evidence type="ECO:0000256" key="1">
    <source>
        <dbReference type="ARBA" id="ARBA00001927"/>
    </source>
</evidence>
<evidence type="ECO:0000256" key="5">
    <source>
        <dbReference type="ARBA" id="ARBA00011771"/>
    </source>
</evidence>
<feature type="binding site" evidence="13">
    <location>
        <position position="166"/>
    </location>
    <ligand>
        <name>[4Fe-4S] cluster</name>
        <dbReference type="ChEBI" id="CHEBI:49883"/>
        <label>1</label>
    </ligand>
</feature>
<keyword evidence="9 16" id="KW-0560">Oxidoreductase</keyword>
<feature type="binding site" evidence="13">
    <location>
        <position position="240"/>
    </location>
    <ligand>
        <name>[4Fe-4S] cluster</name>
        <dbReference type="ChEBI" id="CHEBI:49883"/>
        <label>2</label>
    </ligand>
</feature>
<dbReference type="Gene3D" id="4.10.480.10">
    <property type="entry name" value="Cytochrome-c3 hydrogenase, C-terminal domain"/>
    <property type="match status" value="1"/>
</dbReference>
<dbReference type="GO" id="GO:0051539">
    <property type="term" value="F:4 iron, 4 sulfur cluster binding"/>
    <property type="evidence" value="ECO:0007669"/>
    <property type="project" value="UniProtKB-KW"/>
</dbReference>
<dbReference type="EC" id="1.12.99.6" evidence="16"/>
<dbReference type="InterPro" id="IPR027394">
    <property type="entry name" value="Cytochrome-c3_hydrogenase_C"/>
</dbReference>
<dbReference type="Pfam" id="PF14720">
    <property type="entry name" value="NiFe_hyd_SSU_C"/>
    <property type="match status" value="1"/>
</dbReference>
<evidence type="ECO:0000256" key="6">
    <source>
        <dbReference type="ARBA" id="ARBA00022485"/>
    </source>
</evidence>
<dbReference type="InterPro" id="IPR037148">
    <property type="entry name" value="NiFe-Hase_small_C_sf"/>
</dbReference>
<comment type="subcellular location">
    <subcellularLocation>
        <location evidence="3">Cell envelope</location>
    </subcellularLocation>
</comment>
<evidence type="ECO:0000256" key="13">
    <source>
        <dbReference type="PIRSR" id="PIRSR000310-1"/>
    </source>
</evidence>
<dbReference type="OrthoDB" id="9766729at2"/>
<keyword evidence="11 13" id="KW-0411">Iron-sulfur</keyword>
<evidence type="ECO:0000256" key="4">
    <source>
        <dbReference type="ARBA" id="ARBA00006605"/>
    </source>
</evidence>
<dbReference type="RefSeq" id="WP_082425261.1">
    <property type="nucleotide sequence ID" value="NZ_CYZV01000022.1"/>
</dbReference>
<keyword evidence="12 13" id="KW-0003">3Fe-4S</keyword>
<evidence type="ECO:0000256" key="3">
    <source>
        <dbReference type="ARBA" id="ARBA00004196"/>
    </source>
</evidence>
<keyword evidence="7 13" id="KW-0479">Metal-binding</keyword>
<sequence>MFIFKSDKYIIPIEEIDFWENGIFDKDTKDQKKNKLAMNMINNAIDNVENNRVKKINAIWLETSGCFGEVISLLNSEDPNLIYMLEKFVDMKYFGSIQEDQGEEAYKNIIDNLDTEYIFIVSGAIPTRDNGLYTTVATYKGEKITAMKAVSDISKNARIIITVGTCACFGGPTAAKPNLSKALSVSEFLKRTDIIKIPGCPANPVWVAGILGYIASGGIPELDSNGRPLVYYDTLIHDICPRRKFFDQGIFAKKFGEKECMFKLGCRGPVTYAYCPVSRWNNTFNWPIEDNTTCIGCASPGFPDDYEPFVKYDSSNV</sequence>
<dbReference type="InterPro" id="IPR006137">
    <property type="entry name" value="NADH_UbQ_OxRdtase-like_20kDa"/>
</dbReference>
<dbReference type="GO" id="GO:0009061">
    <property type="term" value="P:anaerobic respiration"/>
    <property type="evidence" value="ECO:0007669"/>
    <property type="project" value="TreeGrafter"/>
</dbReference>
<comment type="cofactor">
    <cofactor evidence="1">
        <name>[3Fe-4S] cluster</name>
        <dbReference type="ChEBI" id="CHEBI:21137"/>
    </cofactor>
</comment>
<dbReference type="GO" id="GO:0044569">
    <property type="term" value="C:[Ni-Fe] hydrogenase complex"/>
    <property type="evidence" value="ECO:0007669"/>
    <property type="project" value="TreeGrafter"/>
</dbReference>
<feature type="binding site" evidence="13">
    <location>
        <position position="266"/>
    </location>
    <ligand>
        <name>[4Fe-4S] cluster</name>
        <dbReference type="ChEBI" id="CHEBI:49883"/>
        <label>2</label>
    </ligand>
</feature>
<dbReference type="GO" id="GO:0051538">
    <property type="term" value="F:3 iron, 4 sulfur cluster binding"/>
    <property type="evidence" value="ECO:0007669"/>
    <property type="project" value="UniProtKB-KW"/>
</dbReference>
<dbReference type="EMBL" id="CYZV01000022">
    <property type="protein sequence ID" value="CUO36592.1"/>
    <property type="molecule type" value="Genomic_DNA"/>
</dbReference>
<evidence type="ECO:0000256" key="2">
    <source>
        <dbReference type="ARBA" id="ARBA00001966"/>
    </source>
</evidence>
<keyword evidence="6 13" id="KW-0004">4Fe-4S</keyword>
<evidence type="ECO:0000256" key="8">
    <source>
        <dbReference type="ARBA" id="ARBA00022729"/>
    </source>
</evidence>
<keyword evidence="8" id="KW-0732">Signal</keyword>
<dbReference type="PANTHER" id="PTHR30013:SF7">
    <property type="entry name" value="HYDROGENASE-2 SMALL CHAIN"/>
    <property type="match status" value="1"/>
</dbReference>
<dbReference type="Gene3D" id="3.40.50.700">
    <property type="entry name" value="NADH:ubiquinone oxidoreductase-like, 20kDa subunit"/>
    <property type="match status" value="1"/>
</dbReference>
<evidence type="ECO:0000256" key="11">
    <source>
        <dbReference type="ARBA" id="ARBA00023014"/>
    </source>
</evidence>
<keyword evidence="10 13" id="KW-0408">Iron</keyword>
<comment type="similarity">
    <text evidence="4">Belongs to the [NiFe]/[NiFeSe] hydrogenase small subunit family.</text>
</comment>
<protein>
    <submittedName>
        <fullName evidence="16">[Ni/Fe] hydrogenase, small subunit</fullName>
        <ecNumber evidence="16">1.12.99.6</ecNumber>
    </submittedName>
</protein>
<evidence type="ECO:0000256" key="12">
    <source>
        <dbReference type="ARBA" id="ARBA00023291"/>
    </source>
</evidence>
<reference evidence="16 17" key="1">
    <citation type="submission" date="2015-09" db="EMBL/GenBank/DDBJ databases">
        <authorList>
            <consortium name="Pathogen Informatics"/>
        </authorList>
    </citation>
    <scope>NUCLEOTIDE SEQUENCE [LARGE SCALE GENOMIC DNA]</scope>
    <source>
        <strain evidence="16 17">2789STDY5834855</strain>
    </source>
</reference>
<evidence type="ECO:0000313" key="17">
    <source>
        <dbReference type="Proteomes" id="UP000095558"/>
    </source>
</evidence>
<organism evidence="16 17">
    <name type="scientific">Clostridium disporicum</name>
    <dbReference type="NCBI Taxonomy" id="84024"/>
    <lineage>
        <taxon>Bacteria</taxon>
        <taxon>Bacillati</taxon>
        <taxon>Bacillota</taxon>
        <taxon>Clostridia</taxon>
        <taxon>Eubacteriales</taxon>
        <taxon>Clostridiaceae</taxon>
        <taxon>Clostridium</taxon>
    </lineage>
</organism>
<dbReference type="AlphaFoldDB" id="A0A174EFB1"/>
<dbReference type="GO" id="GO:0030313">
    <property type="term" value="C:cell envelope"/>
    <property type="evidence" value="ECO:0007669"/>
    <property type="project" value="UniProtKB-SubCell"/>
</dbReference>
<feature type="domain" description="Cytochrome-c3 hydrogenase C-terminal" evidence="15">
    <location>
        <begin position="232"/>
        <end position="309"/>
    </location>
</feature>
<dbReference type="PRINTS" id="PR00614">
    <property type="entry name" value="NIHGNASESMLL"/>
</dbReference>
<dbReference type="NCBIfam" id="TIGR00391">
    <property type="entry name" value="hydA"/>
    <property type="match status" value="1"/>
</dbReference>
<feature type="binding site" evidence="13">
    <location>
        <position position="66"/>
    </location>
    <ligand>
        <name>[4Fe-4S] cluster</name>
        <dbReference type="ChEBI" id="CHEBI:49883"/>
        <label>1</label>
    </ligand>
</feature>
<evidence type="ECO:0000313" key="16">
    <source>
        <dbReference type="EMBL" id="CUO36592.1"/>
    </source>
</evidence>
<accession>A0A174EFB1</accession>
<evidence type="ECO:0000259" key="15">
    <source>
        <dbReference type="Pfam" id="PF14720"/>
    </source>
</evidence>
<feature type="binding site" evidence="13">
    <location>
        <position position="297"/>
    </location>
    <ligand>
        <name>[3Fe-4S] cluster</name>
        <dbReference type="ChEBI" id="CHEBI:21137"/>
    </ligand>
</feature>
<feature type="binding site" evidence="13">
    <location>
        <position position="200"/>
    </location>
    <ligand>
        <name>[4Fe-4S] cluster</name>
        <dbReference type="ChEBI" id="CHEBI:49883"/>
        <label>1</label>
    </ligand>
</feature>
<dbReference type="GO" id="GO:0033748">
    <property type="term" value="F:hydrogenase (acceptor) activity"/>
    <property type="evidence" value="ECO:0007669"/>
    <property type="project" value="UniProtKB-EC"/>
</dbReference>
<feature type="binding site" evidence="13">
    <location>
        <position position="275"/>
    </location>
    <ligand>
        <name>[3Fe-4S] cluster</name>
        <dbReference type="ChEBI" id="CHEBI:21137"/>
    </ligand>
</feature>
<dbReference type="Pfam" id="PF01058">
    <property type="entry name" value="Oxidored_q6"/>
    <property type="match status" value="1"/>
</dbReference>
<dbReference type="Proteomes" id="UP000095558">
    <property type="component" value="Unassembled WGS sequence"/>
</dbReference>
<dbReference type="GO" id="GO:0008901">
    <property type="term" value="F:ferredoxin hydrogenase activity"/>
    <property type="evidence" value="ECO:0007669"/>
    <property type="project" value="InterPro"/>
</dbReference>
<proteinExistence type="inferred from homology"/>
<evidence type="ECO:0000256" key="9">
    <source>
        <dbReference type="ARBA" id="ARBA00023002"/>
    </source>
</evidence>
<feature type="binding site" evidence="13">
    <location>
        <position position="260"/>
    </location>
    <ligand>
        <name>[4Fe-4S] cluster</name>
        <dbReference type="ChEBI" id="CHEBI:49883"/>
        <label>2</label>
    </ligand>
</feature>
<feature type="domain" description="NADH:ubiquinone oxidoreductase-like 20kDa subunit" evidence="14">
    <location>
        <begin position="66"/>
        <end position="212"/>
    </location>
</feature>
<feature type="binding site" evidence="13">
    <location>
        <position position="294"/>
    </location>
    <ligand>
        <name>[3Fe-4S] cluster</name>
        <dbReference type="ChEBI" id="CHEBI:21137"/>
    </ligand>
</feature>
<dbReference type="SUPFAM" id="SSF56770">
    <property type="entry name" value="HydA/Nqo6-like"/>
    <property type="match status" value="1"/>
</dbReference>
<feature type="binding site" evidence="13">
    <location>
        <position position="237"/>
    </location>
    <ligand>
        <name>[4Fe-4S] cluster</name>
        <dbReference type="ChEBI" id="CHEBI:49883"/>
        <label>2</label>
    </ligand>
</feature>
<evidence type="ECO:0000259" key="14">
    <source>
        <dbReference type="Pfam" id="PF01058"/>
    </source>
</evidence>
<name>A0A174EFB1_9CLOT</name>
<dbReference type="GO" id="GO:0016020">
    <property type="term" value="C:membrane"/>
    <property type="evidence" value="ECO:0007669"/>
    <property type="project" value="TreeGrafter"/>
</dbReference>
<gene>
    <name evidence="16" type="primary">hupS</name>
    <name evidence="16" type="ORF">ERS852470_02133</name>
</gene>
<comment type="subunit">
    <text evidence="5">Heterodimer of a large and a small subunit.</text>
</comment>
<evidence type="ECO:0000256" key="7">
    <source>
        <dbReference type="ARBA" id="ARBA00022723"/>
    </source>
</evidence>
<dbReference type="PANTHER" id="PTHR30013">
    <property type="entry name" value="NIFE / NIFESE HYDROGENASE SMALL SUBUNIT FAMILY MEMBER"/>
    <property type="match status" value="1"/>
</dbReference>
<dbReference type="GO" id="GO:0046872">
    <property type="term" value="F:metal ion binding"/>
    <property type="evidence" value="ECO:0007669"/>
    <property type="project" value="UniProtKB-KW"/>
</dbReference>
<dbReference type="GO" id="GO:0009055">
    <property type="term" value="F:electron transfer activity"/>
    <property type="evidence" value="ECO:0007669"/>
    <property type="project" value="TreeGrafter"/>
</dbReference>